<protein>
    <submittedName>
        <fullName evidence="3">Uncharacterized protein</fullName>
    </submittedName>
</protein>
<sequence length="118" mass="13160">MAQMSDAAYLHETERNASQPNYAPRIHVDMVNHAALLTIPENEEESSPAEQLSYAIERLVIKRGSQTILSWLVSQLHGTGHHIDATETVRRLQRYLSGGIATTDLSSNSRDCSFPIEL</sequence>
<reference evidence="3" key="1">
    <citation type="submission" date="2017-02" db="UniProtKB">
        <authorList>
            <consortium name="WormBaseParasite"/>
        </authorList>
    </citation>
    <scope>IDENTIFICATION</scope>
</reference>
<proteinExistence type="predicted"/>
<keyword evidence="2" id="KW-1185">Reference proteome</keyword>
<organism evidence="2 3">
    <name type="scientific">Ascaris lumbricoides</name>
    <name type="common">Giant roundworm</name>
    <dbReference type="NCBI Taxonomy" id="6252"/>
    <lineage>
        <taxon>Eukaryota</taxon>
        <taxon>Metazoa</taxon>
        <taxon>Ecdysozoa</taxon>
        <taxon>Nematoda</taxon>
        <taxon>Chromadorea</taxon>
        <taxon>Rhabditida</taxon>
        <taxon>Spirurina</taxon>
        <taxon>Ascaridomorpha</taxon>
        <taxon>Ascaridoidea</taxon>
        <taxon>Ascarididae</taxon>
        <taxon>Ascaris</taxon>
    </lineage>
</organism>
<evidence type="ECO:0000256" key="1">
    <source>
        <dbReference type="SAM" id="MobiDB-lite"/>
    </source>
</evidence>
<dbReference type="WBParaSite" id="ALUE_0001444101-mRNA-1">
    <property type="protein sequence ID" value="ALUE_0001444101-mRNA-1"/>
    <property type="gene ID" value="ALUE_0001444101"/>
</dbReference>
<name>A0A0M3IA74_ASCLU</name>
<dbReference type="Proteomes" id="UP000036681">
    <property type="component" value="Unplaced"/>
</dbReference>
<feature type="region of interest" description="Disordered" evidence="1">
    <location>
        <begin position="1"/>
        <end position="22"/>
    </location>
</feature>
<evidence type="ECO:0000313" key="2">
    <source>
        <dbReference type="Proteomes" id="UP000036681"/>
    </source>
</evidence>
<dbReference type="AlphaFoldDB" id="A0A0M3IA74"/>
<accession>A0A0M3IA74</accession>
<evidence type="ECO:0000313" key="3">
    <source>
        <dbReference type="WBParaSite" id="ALUE_0001444101-mRNA-1"/>
    </source>
</evidence>